<evidence type="ECO:0000259" key="2">
    <source>
        <dbReference type="Pfam" id="PF13635"/>
    </source>
</evidence>
<evidence type="ECO:0000313" key="4">
    <source>
        <dbReference type="Proteomes" id="UP000469292"/>
    </source>
</evidence>
<dbReference type="Pfam" id="PF13635">
    <property type="entry name" value="DUF4143"/>
    <property type="match status" value="1"/>
</dbReference>
<reference evidence="3 4" key="1">
    <citation type="submission" date="2019-09" db="EMBL/GenBank/DDBJ databases">
        <title>Phylogenetic characterization of a novel taxon of the genus Bifidobacterium: Bifidobacterium choloepi sp. nov.</title>
        <authorList>
            <person name="Modesto M."/>
            <person name="Satti M."/>
        </authorList>
    </citation>
    <scope>NUCLEOTIDE SEQUENCE [LARGE SCALE GENOMIC DNA]</scope>
    <source>
        <strain evidence="3 4">BRDM6</strain>
    </source>
</reference>
<dbReference type="PANTHER" id="PTHR43566">
    <property type="entry name" value="CONSERVED PROTEIN"/>
    <property type="match status" value="1"/>
</dbReference>
<name>A0A6I5MZ71_9BIFI</name>
<evidence type="ECO:0000313" key="3">
    <source>
        <dbReference type="EMBL" id="NEG69948.1"/>
    </source>
</evidence>
<dbReference type="Proteomes" id="UP000469292">
    <property type="component" value="Unassembled WGS sequence"/>
</dbReference>
<dbReference type="Pfam" id="PF13173">
    <property type="entry name" value="AAA_14"/>
    <property type="match status" value="1"/>
</dbReference>
<sequence>MEDNYLPRYADSQLEHLLGVTGAVLIRGPKWCGKTSTGERQANSVLFMQDPDGLEMRLRTAKETPSLLLTGDKPLLIDEWQMEPKLWDAVKFAIDRHSGAGQYILTGSATPSVHPAHSGVGRFSILDMRTMSLAETGESTAQVSLQALFDGGDFAGATSKLDFEDLAFIICRGGWPEAVLASSQDTALDMARQYVELLLENDISRMDGTQRNRKWMELIMKSYARTTAQPAKQTTIRLDMGDSAPSRPTLSDYLDVLNRAFVIEGLPGWEPSLRSKVAARTSPKCHFADPSIGCAVSGITPDILLKDANTFGLYFESLCVHELRVYAETFGGRVYYFRNANNLEADAVVVMPDGRWGLVEVKLGESQAEVGADSLRRVAGQVDQANMGAPSFLLVLTGGTMATVLRDDGKPDVAVVPLGALCA</sequence>
<feature type="domain" description="AAA" evidence="1">
    <location>
        <begin position="23"/>
        <end position="135"/>
    </location>
</feature>
<dbReference type="GO" id="GO:0005524">
    <property type="term" value="F:ATP binding"/>
    <property type="evidence" value="ECO:0007669"/>
    <property type="project" value="UniProtKB-KW"/>
</dbReference>
<gene>
    <name evidence="3" type="ORF">F6S87_04920</name>
</gene>
<dbReference type="AlphaFoldDB" id="A0A6I5MZ71"/>
<dbReference type="PANTHER" id="PTHR43566:SF2">
    <property type="entry name" value="DUF4143 DOMAIN-CONTAINING PROTEIN"/>
    <property type="match status" value="1"/>
</dbReference>
<dbReference type="RefSeq" id="WP_163227449.1">
    <property type="nucleotide sequence ID" value="NZ_VYSG01000001.1"/>
</dbReference>
<keyword evidence="4" id="KW-1185">Reference proteome</keyword>
<dbReference type="EMBL" id="VYSG01000001">
    <property type="protein sequence ID" value="NEG69948.1"/>
    <property type="molecule type" value="Genomic_DNA"/>
</dbReference>
<organism evidence="3 4">
    <name type="scientific">Bifidobacterium choloepi</name>
    <dbReference type="NCBI Taxonomy" id="2614131"/>
    <lineage>
        <taxon>Bacteria</taxon>
        <taxon>Bacillati</taxon>
        <taxon>Actinomycetota</taxon>
        <taxon>Actinomycetes</taxon>
        <taxon>Bifidobacteriales</taxon>
        <taxon>Bifidobacteriaceae</taxon>
        <taxon>Bifidobacterium</taxon>
    </lineage>
</organism>
<comment type="caution">
    <text evidence="3">The sequence shown here is derived from an EMBL/GenBank/DDBJ whole genome shotgun (WGS) entry which is preliminary data.</text>
</comment>
<proteinExistence type="predicted"/>
<dbReference type="InterPro" id="IPR025420">
    <property type="entry name" value="DUF4143"/>
</dbReference>
<feature type="domain" description="DUF4143" evidence="2">
    <location>
        <begin position="200"/>
        <end position="363"/>
    </location>
</feature>
<accession>A0A6I5MZ71</accession>
<keyword evidence="3" id="KW-0547">Nucleotide-binding</keyword>
<dbReference type="InterPro" id="IPR041682">
    <property type="entry name" value="AAA_14"/>
</dbReference>
<protein>
    <submittedName>
        <fullName evidence="3">ATP-binding protein</fullName>
    </submittedName>
</protein>
<evidence type="ECO:0000259" key="1">
    <source>
        <dbReference type="Pfam" id="PF13173"/>
    </source>
</evidence>
<keyword evidence="3" id="KW-0067">ATP-binding</keyword>